<proteinExistence type="predicted"/>
<organism evidence="1 2">
    <name type="scientific">Tistlia consotensis USBA 355</name>
    <dbReference type="NCBI Taxonomy" id="560819"/>
    <lineage>
        <taxon>Bacteria</taxon>
        <taxon>Pseudomonadati</taxon>
        <taxon>Pseudomonadota</taxon>
        <taxon>Alphaproteobacteria</taxon>
        <taxon>Rhodospirillales</taxon>
        <taxon>Rhodovibrionaceae</taxon>
        <taxon>Tistlia</taxon>
    </lineage>
</organism>
<evidence type="ECO:0000313" key="2">
    <source>
        <dbReference type="Proteomes" id="UP000192917"/>
    </source>
</evidence>
<gene>
    <name evidence="1" type="ORF">SAMN05428998_1182</name>
</gene>
<dbReference type="AlphaFoldDB" id="A0A1Y6CFS6"/>
<accession>A0A1Y6CFS6</accession>
<dbReference type="Proteomes" id="UP000192917">
    <property type="component" value="Unassembled WGS sequence"/>
</dbReference>
<reference evidence="1 2" key="1">
    <citation type="submission" date="2017-04" db="EMBL/GenBank/DDBJ databases">
        <authorList>
            <person name="Afonso C.L."/>
            <person name="Miller P.J."/>
            <person name="Scott M.A."/>
            <person name="Spackman E."/>
            <person name="Goraichik I."/>
            <person name="Dimitrov K.M."/>
            <person name="Suarez D.L."/>
            <person name="Swayne D.E."/>
        </authorList>
    </citation>
    <scope>NUCLEOTIDE SEQUENCE [LARGE SCALE GENOMIC DNA]</scope>
    <source>
        <strain evidence="1 2">USBA 355</strain>
    </source>
</reference>
<name>A0A1Y6CFS6_9PROT</name>
<dbReference type="EMBL" id="FWZX01000018">
    <property type="protein sequence ID" value="SMF51178.1"/>
    <property type="molecule type" value="Genomic_DNA"/>
</dbReference>
<keyword evidence="2" id="KW-1185">Reference proteome</keyword>
<dbReference type="RefSeq" id="WP_143596280.1">
    <property type="nucleotide sequence ID" value="NZ_FWZX01000018.1"/>
</dbReference>
<sequence>MEVVDPYRFGHYSRMLLFLAGVLEQMDLALEHISTREVHDSRFGLMLTDNAIELVLHQIAKEKDLRLKAFYFSQPDYAHKRELVEALGGSFDAKLKFARIEGMISEERSRTIKILHSLRNELYHVGLQHEAILPDLADLYFDTACQFLARYEPYGLSWISNQKLPERAKKYFKGPESFPARPDDFRNACSELEIACAHDSTQTVESLADHMEHVVSECDTYIDIIAGGIYVGQQKPRDAAIVDCQAWPLAFTKEGQLFAKEHGWAGENVLQLAEWLGQNYPFRLKRDPVSSWRKQVARLRSKKNPHVALFNYQSFMDATSSIREALYENAAQVEIEIDRLIDQRRGK</sequence>
<protein>
    <submittedName>
        <fullName evidence="1">Uncharacterized protein</fullName>
    </submittedName>
</protein>
<evidence type="ECO:0000313" key="1">
    <source>
        <dbReference type="EMBL" id="SMF51178.1"/>
    </source>
</evidence>